<gene>
    <name evidence="14" type="ORF">AVEN_107207_1</name>
</gene>
<dbReference type="Gene3D" id="1.10.287.770">
    <property type="entry name" value="YojJ-like"/>
    <property type="match status" value="1"/>
</dbReference>
<evidence type="ECO:0000256" key="13">
    <source>
        <dbReference type="SAM" id="MobiDB-lite"/>
    </source>
</evidence>
<comment type="similarity">
    <text evidence="2 12">Belongs to the amiloride-sensitive sodium channel (TC 1.A.6) family.</text>
</comment>
<protein>
    <submittedName>
        <fullName evidence="14">Uncharacterized protein</fullName>
    </submittedName>
</protein>
<dbReference type="GO" id="GO:0005272">
    <property type="term" value="F:sodium channel activity"/>
    <property type="evidence" value="ECO:0007669"/>
    <property type="project" value="UniProtKB-KW"/>
</dbReference>
<keyword evidence="4 12" id="KW-0894">Sodium channel</keyword>
<evidence type="ECO:0000256" key="2">
    <source>
        <dbReference type="ARBA" id="ARBA00007193"/>
    </source>
</evidence>
<keyword evidence="6" id="KW-1133">Transmembrane helix</keyword>
<evidence type="ECO:0000256" key="7">
    <source>
        <dbReference type="ARBA" id="ARBA00023053"/>
    </source>
</evidence>
<keyword evidence="9" id="KW-0472">Membrane</keyword>
<reference evidence="14 15" key="1">
    <citation type="journal article" date="2019" name="Sci. Rep.">
        <title>Orb-weaving spider Araneus ventricosus genome elucidates the spidroin gene catalogue.</title>
        <authorList>
            <person name="Kono N."/>
            <person name="Nakamura H."/>
            <person name="Ohtoshi R."/>
            <person name="Moran D.A.P."/>
            <person name="Shinohara A."/>
            <person name="Yoshida Y."/>
            <person name="Fujiwara M."/>
            <person name="Mori M."/>
            <person name="Tomita M."/>
            <person name="Arakawa K."/>
        </authorList>
    </citation>
    <scope>NUCLEOTIDE SEQUENCE [LARGE SCALE GENOMIC DNA]</scope>
</reference>
<keyword evidence="8 12" id="KW-0406">Ion transport</keyword>
<accession>A0A4Y2JDR3</accession>
<dbReference type="EMBL" id="BGPR01003390">
    <property type="protein sequence ID" value="GBM87558.1"/>
    <property type="molecule type" value="Genomic_DNA"/>
</dbReference>
<keyword evidence="10 12" id="KW-0739">Sodium transport</keyword>
<proteinExistence type="inferred from homology"/>
<evidence type="ECO:0000256" key="8">
    <source>
        <dbReference type="ARBA" id="ARBA00023065"/>
    </source>
</evidence>
<evidence type="ECO:0000256" key="4">
    <source>
        <dbReference type="ARBA" id="ARBA00022461"/>
    </source>
</evidence>
<evidence type="ECO:0000256" key="6">
    <source>
        <dbReference type="ARBA" id="ARBA00022989"/>
    </source>
</evidence>
<name>A0A4Y2JDR3_ARAVE</name>
<dbReference type="GO" id="GO:0016020">
    <property type="term" value="C:membrane"/>
    <property type="evidence" value="ECO:0007669"/>
    <property type="project" value="UniProtKB-SubCell"/>
</dbReference>
<sequence length="190" mass="22420">MCQELCRSEFDKQYFGCDVSKTMNFLTEQFCKKGFTERDLSPLTVRELSDIRHTCLIGCRPDCIKLKYPYTVQERENKLHLETGFKDRKAQILVVLRNLDVKILSHEPFYAESELFSYIGGLVGCWLGISVFTFTDVFEKFVKMVVVLKGNYRRKREQAKIRNRKTEKGITEKRRKEKRNRKSPSDVKEV</sequence>
<evidence type="ECO:0000313" key="14">
    <source>
        <dbReference type="EMBL" id="GBM87558.1"/>
    </source>
</evidence>
<evidence type="ECO:0000313" key="15">
    <source>
        <dbReference type="Proteomes" id="UP000499080"/>
    </source>
</evidence>
<keyword evidence="15" id="KW-1185">Reference proteome</keyword>
<keyword evidence="5 12" id="KW-0812">Transmembrane</keyword>
<feature type="region of interest" description="Disordered" evidence="13">
    <location>
        <begin position="158"/>
        <end position="190"/>
    </location>
</feature>
<dbReference type="Proteomes" id="UP000499080">
    <property type="component" value="Unassembled WGS sequence"/>
</dbReference>
<evidence type="ECO:0000256" key="3">
    <source>
        <dbReference type="ARBA" id="ARBA00022448"/>
    </source>
</evidence>
<organism evidence="14 15">
    <name type="scientific">Araneus ventricosus</name>
    <name type="common">Orbweaver spider</name>
    <name type="synonym">Epeira ventricosa</name>
    <dbReference type="NCBI Taxonomy" id="182803"/>
    <lineage>
        <taxon>Eukaryota</taxon>
        <taxon>Metazoa</taxon>
        <taxon>Ecdysozoa</taxon>
        <taxon>Arthropoda</taxon>
        <taxon>Chelicerata</taxon>
        <taxon>Arachnida</taxon>
        <taxon>Araneae</taxon>
        <taxon>Araneomorphae</taxon>
        <taxon>Entelegynae</taxon>
        <taxon>Araneoidea</taxon>
        <taxon>Araneidae</taxon>
        <taxon>Araneus</taxon>
    </lineage>
</organism>
<evidence type="ECO:0000256" key="1">
    <source>
        <dbReference type="ARBA" id="ARBA00004141"/>
    </source>
</evidence>
<evidence type="ECO:0000256" key="10">
    <source>
        <dbReference type="ARBA" id="ARBA00023201"/>
    </source>
</evidence>
<keyword evidence="11 12" id="KW-0407">Ion channel</keyword>
<dbReference type="InterPro" id="IPR001873">
    <property type="entry name" value="ENaC"/>
</dbReference>
<dbReference type="OrthoDB" id="6021021at2759"/>
<comment type="caution">
    <text evidence="14">The sequence shown here is derived from an EMBL/GenBank/DDBJ whole genome shotgun (WGS) entry which is preliminary data.</text>
</comment>
<evidence type="ECO:0000256" key="9">
    <source>
        <dbReference type="ARBA" id="ARBA00023136"/>
    </source>
</evidence>
<dbReference type="AlphaFoldDB" id="A0A4Y2JDR3"/>
<keyword evidence="3 12" id="KW-0813">Transport</keyword>
<evidence type="ECO:0000256" key="5">
    <source>
        <dbReference type="ARBA" id="ARBA00022692"/>
    </source>
</evidence>
<keyword evidence="7" id="KW-0915">Sodium</keyword>
<evidence type="ECO:0000256" key="12">
    <source>
        <dbReference type="RuleBase" id="RU000679"/>
    </source>
</evidence>
<evidence type="ECO:0000256" key="11">
    <source>
        <dbReference type="ARBA" id="ARBA00023303"/>
    </source>
</evidence>
<comment type="subcellular location">
    <subcellularLocation>
        <location evidence="1">Membrane</location>
        <topology evidence="1">Multi-pass membrane protein</topology>
    </subcellularLocation>
</comment>
<dbReference type="Pfam" id="PF00858">
    <property type="entry name" value="ASC"/>
    <property type="match status" value="1"/>
</dbReference>
<feature type="compositionally biased region" description="Basic and acidic residues" evidence="13">
    <location>
        <begin position="158"/>
        <end position="174"/>
    </location>
</feature>